<dbReference type="KEGG" id="sro:Sros_7594"/>
<gene>
    <name evidence="1" type="ordered locus">Sros_7594</name>
</gene>
<accession>D2ARC8</accession>
<keyword evidence="2" id="KW-1185">Reference proteome</keyword>
<dbReference type="RefSeq" id="WP_012893998.1">
    <property type="nucleotide sequence ID" value="NC_013595.1"/>
</dbReference>
<name>D2ARC8_STRRD</name>
<sequence length="69" mass="7798">MNDTQVYTLSRLRHAEMIAEAEAWRGVPKHPGASRRWAARFLHGLADRIGPAPARGYDRRATPYRPTAV</sequence>
<dbReference type="HOGENOM" id="CLU_2774270_0_0_11"/>
<evidence type="ECO:0000313" key="1">
    <source>
        <dbReference type="EMBL" id="ACZ90268.1"/>
    </source>
</evidence>
<dbReference type="EMBL" id="CP001814">
    <property type="protein sequence ID" value="ACZ90268.1"/>
    <property type="molecule type" value="Genomic_DNA"/>
</dbReference>
<dbReference type="AlphaFoldDB" id="D2ARC8"/>
<dbReference type="Proteomes" id="UP000002029">
    <property type="component" value="Chromosome"/>
</dbReference>
<dbReference type="STRING" id="479432.Sros_7594"/>
<organism evidence="1 2">
    <name type="scientific">Streptosporangium roseum (strain ATCC 12428 / DSM 43021 / JCM 3005 / KCTC 9067 / NCIMB 10171 / NRRL 2505 / NI 9100)</name>
    <dbReference type="NCBI Taxonomy" id="479432"/>
    <lineage>
        <taxon>Bacteria</taxon>
        <taxon>Bacillati</taxon>
        <taxon>Actinomycetota</taxon>
        <taxon>Actinomycetes</taxon>
        <taxon>Streptosporangiales</taxon>
        <taxon>Streptosporangiaceae</taxon>
        <taxon>Streptosporangium</taxon>
    </lineage>
</organism>
<evidence type="ECO:0000313" key="2">
    <source>
        <dbReference type="Proteomes" id="UP000002029"/>
    </source>
</evidence>
<proteinExistence type="predicted"/>
<protein>
    <submittedName>
        <fullName evidence="1">Uncharacterized protein</fullName>
    </submittedName>
</protein>
<reference evidence="1 2" key="1">
    <citation type="journal article" date="2010" name="Stand. Genomic Sci.">
        <title>Complete genome sequence of Streptosporangium roseum type strain (NI 9100).</title>
        <authorList>
            <person name="Nolan M."/>
            <person name="Sikorski J."/>
            <person name="Jando M."/>
            <person name="Lucas S."/>
            <person name="Lapidus A."/>
            <person name="Glavina Del Rio T."/>
            <person name="Chen F."/>
            <person name="Tice H."/>
            <person name="Pitluck S."/>
            <person name="Cheng J.F."/>
            <person name="Chertkov O."/>
            <person name="Sims D."/>
            <person name="Meincke L."/>
            <person name="Brettin T."/>
            <person name="Han C."/>
            <person name="Detter J.C."/>
            <person name="Bruce D."/>
            <person name="Goodwin L."/>
            <person name="Land M."/>
            <person name="Hauser L."/>
            <person name="Chang Y.J."/>
            <person name="Jeffries C.D."/>
            <person name="Ivanova N."/>
            <person name="Mavromatis K."/>
            <person name="Mikhailova N."/>
            <person name="Chen A."/>
            <person name="Palaniappan K."/>
            <person name="Chain P."/>
            <person name="Rohde M."/>
            <person name="Goker M."/>
            <person name="Bristow J."/>
            <person name="Eisen J.A."/>
            <person name="Markowitz V."/>
            <person name="Hugenholtz P."/>
            <person name="Kyrpides N.C."/>
            <person name="Klenk H.P."/>
        </authorList>
    </citation>
    <scope>NUCLEOTIDE SEQUENCE [LARGE SCALE GENOMIC DNA]</scope>
    <source>
        <strain evidence="2">ATCC 12428 / DSM 43021 / JCM 3005 / NI 9100</strain>
    </source>
</reference>